<name>A0A1Y1VZN0_9FUNG</name>
<evidence type="ECO:0000313" key="3">
    <source>
        <dbReference type="Proteomes" id="UP000193922"/>
    </source>
</evidence>
<keyword evidence="1" id="KW-0732">Signal</keyword>
<dbReference type="RefSeq" id="XP_040740687.1">
    <property type="nucleotide sequence ID" value="XM_040885725.1"/>
</dbReference>
<evidence type="ECO:0000256" key="1">
    <source>
        <dbReference type="SAM" id="SignalP"/>
    </source>
</evidence>
<feature type="chain" id="PRO_5012101387" evidence="1">
    <location>
        <begin position="22"/>
        <end position="105"/>
    </location>
</feature>
<accession>A0A1Y1VZN0</accession>
<dbReference type="EMBL" id="MCFD01000014">
    <property type="protein sequence ID" value="ORX66728.1"/>
    <property type="molecule type" value="Genomic_DNA"/>
</dbReference>
<organism evidence="2 3">
    <name type="scientific">Linderina pennispora</name>
    <dbReference type="NCBI Taxonomy" id="61395"/>
    <lineage>
        <taxon>Eukaryota</taxon>
        <taxon>Fungi</taxon>
        <taxon>Fungi incertae sedis</taxon>
        <taxon>Zoopagomycota</taxon>
        <taxon>Kickxellomycotina</taxon>
        <taxon>Kickxellomycetes</taxon>
        <taxon>Kickxellales</taxon>
        <taxon>Kickxellaceae</taxon>
        <taxon>Linderina</taxon>
    </lineage>
</organism>
<keyword evidence="3" id="KW-1185">Reference proteome</keyword>
<gene>
    <name evidence="2" type="ORF">DL89DRAFT_259860</name>
</gene>
<reference evidence="2 3" key="1">
    <citation type="submission" date="2016-07" db="EMBL/GenBank/DDBJ databases">
        <title>Pervasive Adenine N6-methylation of Active Genes in Fungi.</title>
        <authorList>
            <consortium name="DOE Joint Genome Institute"/>
            <person name="Mondo S.J."/>
            <person name="Dannebaum R.O."/>
            <person name="Kuo R.C."/>
            <person name="Labutti K."/>
            <person name="Haridas S."/>
            <person name="Kuo A."/>
            <person name="Salamov A."/>
            <person name="Ahrendt S.R."/>
            <person name="Lipzen A."/>
            <person name="Sullivan W."/>
            <person name="Andreopoulos W.B."/>
            <person name="Clum A."/>
            <person name="Lindquist E."/>
            <person name="Daum C."/>
            <person name="Ramamoorthy G.K."/>
            <person name="Gryganskyi A."/>
            <person name="Culley D."/>
            <person name="Magnuson J.K."/>
            <person name="James T.Y."/>
            <person name="O'Malley M.A."/>
            <person name="Stajich J.E."/>
            <person name="Spatafora J.W."/>
            <person name="Visel A."/>
            <person name="Grigoriev I.V."/>
        </authorList>
    </citation>
    <scope>NUCLEOTIDE SEQUENCE [LARGE SCALE GENOMIC DNA]</scope>
    <source>
        <strain evidence="2 3">ATCC 12442</strain>
    </source>
</reference>
<comment type="caution">
    <text evidence="2">The sequence shown here is derived from an EMBL/GenBank/DDBJ whole genome shotgun (WGS) entry which is preliminary data.</text>
</comment>
<sequence length="105" mass="11349">MNFELATLVGAALLLVHTVAAATPLRPNLLEIGDLLSDSRNTNALASAVGRFNGRSSTNCVWNGCTAKLLDLNLINKIYGQYVHGVIQQMGCIENTRGKKKQYGM</sequence>
<evidence type="ECO:0000313" key="2">
    <source>
        <dbReference type="EMBL" id="ORX66728.1"/>
    </source>
</evidence>
<proteinExistence type="predicted"/>
<dbReference type="GeneID" id="63802373"/>
<dbReference type="Proteomes" id="UP000193922">
    <property type="component" value="Unassembled WGS sequence"/>
</dbReference>
<dbReference type="AlphaFoldDB" id="A0A1Y1VZN0"/>
<protein>
    <submittedName>
        <fullName evidence="2">Uncharacterized protein</fullName>
    </submittedName>
</protein>
<feature type="signal peptide" evidence="1">
    <location>
        <begin position="1"/>
        <end position="21"/>
    </location>
</feature>